<evidence type="ECO:0000313" key="2">
    <source>
        <dbReference type="Proteomes" id="UP000776650"/>
    </source>
</evidence>
<sequence length="97" mass="10635">MRWAVEDAEYLTSRPMRYPGGIAVLPEWTIEALADWNLVKLEPDPKSRSGAIRFIGFSASAERVVTVIAKRDSDGVLDGINAWPATGADVRIYRGGS</sequence>
<organism evidence="1 2">
    <name type="scientific">Dietzia timorensis</name>
    <dbReference type="NCBI Taxonomy" id="499555"/>
    <lineage>
        <taxon>Bacteria</taxon>
        <taxon>Bacillati</taxon>
        <taxon>Actinomycetota</taxon>
        <taxon>Actinomycetes</taxon>
        <taxon>Mycobacteriales</taxon>
        <taxon>Dietziaceae</taxon>
        <taxon>Dietzia</taxon>
    </lineage>
</organism>
<evidence type="ECO:0000313" key="1">
    <source>
        <dbReference type="EMBL" id="HJE90709.1"/>
    </source>
</evidence>
<proteinExistence type="predicted"/>
<dbReference type="EMBL" id="DYXM01000126">
    <property type="protein sequence ID" value="HJE90709.1"/>
    <property type="molecule type" value="Genomic_DNA"/>
</dbReference>
<reference evidence="1" key="1">
    <citation type="journal article" date="2021" name="PeerJ">
        <title>Extensive microbial diversity within the chicken gut microbiome revealed by metagenomics and culture.</title>
        <authorList>
            <person name="Gilroy R."/>
            <person name="Ravi A."/>
            <person name="Getino M."/>
            <person name="Pursley I."/>
            <person name="Horton D.L."/>
            <person name="Alikhan N.F."/>
            <person name="Baker D."/>
            <person name="Gharbi K."/>
            <person name="Hall N."/>
            <person name="Watson M."/>
            <person name="Adriaenssens E.M."/>
            <person name="Foster-Nyarko E."/>
            <person name="Jarju S."/>
            <person name="Secka A."/>
            <person name="Antonio M."/>
            <person name="Oren A."/>
            <person name="Chaudhuri R.R."/>
            <person name="La Ragione R."/>
            <person name="Hildebrand F."/>
            <person name="Pallen M.J."/>
        </authorList>
    </citation>
    <scope>NUCLEOTIDE SEQUENCE</scope>
    <source>
        <strain evidence="1">ChiGjej1B1-18357</strain>
    </source>
</reference>
<reference evidence="1" key="2">
    <citation type="submission" date="2021-09" db="EMBL/GenBank/DDBJ databases">
        <authorList>
            <person name="Gilroy R."/>
        </authorList>
    </citation>
    <scope>NUCLEOTIDE SEQUENCE</scope>
    <source>
        <strain evidence="1">ChiGjej1B1-18357</strain>
    </source>
</reference>
<dbReference type="RefSeq" id="WP_303911981.1">
    <property type="nucleotide sequence ID" value="NZ_DYXM01000126.1"/>
</dbReference>
<dbReference type="AlphaFoldDB" id="A0A921JY08"/>
<dbReference type="Proteomes" id="UP000776650">
    <property type="component" value="Unassembled WGS sequence"/>
</dbReference>
<comment type="caution">
    <text evidence="1">The sequence shown here is derived from an EMBL/GenBank/DDBJ whole genome shotgun (WGS) entry which is preliminary data.</text>
</comment>
<protein>
    <submittedName>
        <fullName evidence="1">Transposase</fullName>
    </submittedName>
</protein>
<name>A0A921JY08_9ACTN</name>
<accession>A0A921JY08</accession>
<gene>
    <name evidence="1" type="ORF">K8V11_06845</name>
</gene>